<dbReference type="GO" id="GO:0046872">
    <property type="term" value="F:metal ion binding"/>
    <property type="evidence" value="ECO:0007669"/>
    <property type="project" value="UniProtKB-KW"/>
</dbReference>
<dbReference type="InterPro" id="IPR037217">
    <property type="entry name" value="Trp/Indoleamine_2_3_dOase-like"/>
</dbReference>
<dbReference type="InterPro" id="IPR000898">
    <property type="entry name" value="Indolamine_dOase"/>
</dbReference>
<evidence type="ECO:0000256" key="3">
    <source>
        <dbReference type="ARBA" id="ARBA00023004"/>
    </source>
</evidence>
<accession>A0AA39X0J9</accession>
<evidence type="ECO:0000313" key="6">
    <source>
        <dbReference type="Proteomes" id="UP001174934"/>
    </source>
</evidence>
<keyword evidence="4" id="KW-0732">Signal</keyword>
<gene>
    <name evidence="5" type="ORF">B0T17DRAFT_590747</name>
</gene>
<dbReference type="PANTHER" id="PTHR28657:SF11">
    <property type="entry name" value="INDOLEAMINE 2,3-DIOXYGENASE"/>
    <property type="match status" value="1"/>
</dbReference>
<keyword evidence="6" id="KW-1185">Reference proteome</keyword>
<evidence type="ECO:0000256" key="4">
    <source>
        <dbReference type="SAM" id="SignalP"/>
    </source>
</evidence>
<dbReference type="GO" id="GO:0033754">
    <property type="term" value="F:indoleamine 2,3-dioxygenase activity"/>
    <property type="evidence" value="ECO:0007669"/>
    <property type="project" value="TreeGrafter"/>
</dbReference>
<sequence>MLTPLLTALLIASTTALLFFHRTVRQTVNKNSDLDRINHLSDDLRRNLKDRHEVAEILLNLDIYLELSPIFSVTNPPLEDTINNKRRFRYRQTMRRLLAARINVNLVKEILAAREGGNIHALPQDAYNGFYSCIANLRHAYRWAMNPVVKVAQQEATVDLPPELDAPWPFLQRRFGVTADSGNIMANIIQPFDEKGDRVYKINVSLSDPIQETEDAFCRLFVRMESIALPIYYTMVCAIISFENGDKTSVLKHVKSIGQQARRVFHIFYDNLHDGRVVRAVWMSYVPGFMAWGAGRVERVDDRNSEFIQFDGLSGNQLLLFQAMDAFLSMEHYLSPENMVRCIPQRQRDLCVALKRYTPRNKLMPLRDAAATAAIFRSAHRVRVMPYLEQLAPERLAMTAEKSYLGGTTLKESLEPLDDLMAMRFSQTV</sequence>
<evidence type="ECO:0000313" key="5">
    <source>
        <dbReference type="EMBL" id="KAK0625038.1"/>
    </source>
</evidence>
<organism evidence="5 6">
    <name type="scientific">Bombardia bombarda</name>
    <dbReference type="NCBI Taxonomy" id="252184"/>
    <lineage>
        <taxon>Eukaryota</taxon>
        <taxon>Fungi</taxon>
        <taxon>Dikarya</taxon>
        <taxon>Ascomycota</taxon>
        <taxon>Pezizomycotina</taxon>
        <taxon>Sordariomycetes</taxon>
        <taxon>Sordariomycetidae</taxon>
        <taxon>Sordariales</taxon>
        <taxon>Lasiosphaeriaceae</taxon>
        <taxon>Bombardia</taxon>
    </lineage>
</organism>
<comment type="similarity">
    <text evidence="1">Belongs to the indoleamine 2,3-dioxygenase family.</text>
</comment>
<dbReference type="AlphaFoldDB" id="A0AA39X0J9"/>
<keyword evidence="3" id="KW-0408">Iron</keyword>
<dbReference type="GO" id="GO:0005737">
    <property type="term" value="C:cytoplasm"/>
    <property type="evidence" value="ECO:0007669"/>
    <property type="project" value="TreeGrafter"/>
</dbReference>
<name>A0AA39X0J9_9PEZI</name>
<dbReference type="Proteomes" id="UP001174934">
    <property type="component" value="Unassembled WGS sequence"/>
</dbReference>
<reference evidence="5" key="1">
    <citation type="submission" date="2023-06" db="EMBL/GenBank/DDBJ databases">
        <title>Genome-scale phylogeny and comparative genomics of the fungal order Sordariales.</title>
        <authorList>
            <consortium name="Lawrence Berkeley National Laboratory"/>
            <person name="Hensen N."/>
            <person name="Bonometti L."/>
            <person name="Westerberg I."/>
            <person name="Brannstrom I.O."/>
            <person name="Guillou S."/>
            <person name="Cros-Aarteil S."/>
            <person name="Calhoun S."/>
            <person name="Haridas S."/>
            <person name="Kuo A."/>
            <person name="Mondo S."/>
            <person name="Pangilinan J."/>
            <person name="Riley R."/>
            <person name="LaButti K."/>
            <person name="Andreopoulos B."/>
            <person name="Lipzen A."/>
            <person name="Chen C."/>
            <person name="Yanf M."/>
            <person name="Daum C."/>
            <person name="Ng V."/>
            <person name="Clum A."/>
            <person name="Steindorff A."/>
            <person name="Ohm R."/>
            <person name="Martin F."/>
            <person name="Silar P."/>
            <person name="Natvig D."/>
            <person name="Lalanne C."/>
            <person name="Gautier V."/>
            <person name="Ament-velasquez S.L."/>
            <person name="Kruys A."/>
            <person name="Hutchinson M.I."/>
            <person name="Powell A.J."/>
            <person name="Barry K."/>
            <person name="Miller A.N."/>
            <person name="Grigoriev I.V."/>
            <person name="Debuchy R."/>
            <person name="Gladieux P."/>
            <person name="Thoren M.H."/>
            <person name="Johannesson H."/>
        </authorList>
    </citation>
    <scope>NUCLEOTIDE SEQUENCE</scope>
    <source>
        <strain evidence="5">SMH3391-2</strain>
    </source>
</reference>
<dbReference type="GO" id="GO:0019441">
    <property type="term" value="P:L-tryptophan catabolic process to kynurenine"/>
    <property type="evidence" value="ECO:0007669"/>
    <property type="project" value="InterPro"/>
</dbReference>
<dbReference type="EMBL" id="JAULSR010000003">
    <property type="protein sequence ID" value="KAK0625038.1"/>
    <property type="molecule type" value="Genomic_DNA"/>
</dbReference>
<dbReference type="GO" id="GO:0020037">
    <property type="term" value="F:heme binding"/>
    <property type="evidence" value="ECO:0007669"/>
    <property type="project" value="InterPro"/>
</dbReference>
<dbReference type="PANTHER" id="PTHR28657">
    <property type="entry name" value="INDOLEAMINE 2,3-DIOXYGENASE"/>
    <property type="match status" value="1"/>
</dbReference>
<evidence type="ECO:0000256" key="1">
    <source>
        <dbReference type="ARBA" id="ARBA00007119"/>
    </source>
</evidence>
<feature type="chain" id="PRO_5041337838" evidence="4">
    <location>
        <begin position="17"/>
        <end position="429"/>
    </location>
</feature>
<dbReference type="SUPFAM" id="SSF140959">
    <property type="entry name" value="Indolic compounds 2,3-dioxygenase-like"/>
    <property type="match status" value="1"/>
</dbReference>
<proteinExistence type="inferred from homology"/>
<dbReference type="Gene3D" id="1.20.58.480">
    <property type="match status" value="1"/>
</dbReference>
<feature type="signal peptide" evidence="4">
    <location>
        <begin position="1"/>
        <end position="16"/>
    </location>
</feature>
<comment type="caution">
    <text evidence="5">The sequence shown here is derived from an EMBL/GenBank/DDBJ whole genome shotgun (WGS) entry which is preliminary data.</text>
</comment>
<dbReference type="GO" id="GO:0034354">
    <property type="term" value="P:'de novo' NAD+ biosynthetic process from L-tryptophan"/>
    <property type="evidence" value="ECO:0007669"/>
    <property type="project" value="TreeGrafter"/>
</dbReference>
<evidence type="ECO:0000256" key="2">
    <source>
        <dbReference type="ARBA" id="ARBA00022723"/>
    </source>
</evidence>
<keyword evidence="2" id="KW-0479">Metal-binding</keyword>
<protein>
    <submittedName>
        <fullName evidence="5">Uncharacterized protein</fullName>
    </submittedName>
</protein>